<dbReference type="InterPro" id="IPR036188">
    <property type="entry name" value="FAD/NAD-bd_sf"/>
</dbReference>
<evidence type="ECO:0000259" key="2">
    <source>
        <dbReference type="Pfam" id="PF01266"/>
    </source>
</evidence>
<gene>
    <name evidence="3" type="ORF">BGZ96_003164</name>
</gene>
<keyword evidence="1" id="KW-0560">Oxidoreductase</keyword>
<evidence type="ECO:0000313" key="4">
    <source>
        <dbReference type="Proteomes" id="UP001194696"/>
    </source>
</evidence>
<dbReference type="EMBL" id="JAAAIM010001652">
    <property type="protein sequence ID" value="KAG0276746.1"/>
    <property type="molecule type" value="Genomic_DNA"/>
</dbReference>
<dbReference type="Pfam" id="PF01266">
    <property type="entry name" value="DAO"/>
    <property type="match status" value="1"/>
</dbReference>
<dbReference type="PANTHER" id="PTHR13847">
    <property type="entry name" value="SARCOSINE DEHYDROGENASE-RELATED"/>
    <property type="match status" value="1"/>
</dbReference>
<sequence>MAYSFSVCFLFDRARAALRAVAASPEIAIIGGGLVGRLIGWQLARSGRRVALYERGDAAGSQAAAWVAAGMLAPLAEAALSEALIAELGMESLELWPTILAQLPEPVFFQRHGTLVIWHTADRTQAQLFEQGMRAHLSSDLQQHGIIKLQGAAMQATEPALGARFAQALLLPHEGQLDNRQVLTALAAGLAQHQAELHWGTTIDDRALPSAGL</sequence>
<comment type="caution">
    <text evidence="3">The sequence shown here is derived from an EMBL/GenBank/DDBJ whole genome shotgun (WGS) entry which is preliminary data.</text>
</comment>
<name>A0ABQ7JJS5_9FUNG</name>
<feature type="non-terminal residue" evidence="3">
    <location>
        <position position="213"/>
    </location>
</feature>
<dbReference type="InterPro" id="IPR006076">
    <property type="entry name" value="FAD-dep_OxRdtase"/>
</dbReference>
<dbReference type="Gene3D" id="3.30.9.10">
    <property type="entry name" value="D-Amino Acid Oxidase, subunit A, domain 2"/>
    <property type="match status" value="1"/>
</dbReference>
<evidence type="ECO:0000256" key="1">
    <source>
        <dbReference type="ARBA" id="ARBA00023002"/>
    </source>
</evidence>
<feature type="domain" description="FAD dependent oxidoreductase" evidence="2">
    <location>
        <begin position="27"/>
        <end position="205"/>
    </location>
</feature>
<dbReference type="Gene3D" id="3.50.50.60">
    <property type="entry name" value="FAD/NAD(P)-binding domain"/>
    <property type="match status" value="1"/>
</dbReference>
<reference evidence="3 4" key="1">
    <citation type="journal article" date="2020" name="Fungal Divers.">
        <title>Resolving the Mortierellaceae phylogeny through synthesis of multi-gene phylogenetics and phylogenomics.</title>
        <authorList>
            <person name="Vandepol N."/>
            <person name="Liber J."/>
            <person name="Desiro A."/>
            <person name="Na H."/>
            <person name="Kennedy M."/>
            <person name="Barry K."/>
            <person name="Grigoriev I.V."/>
            <person name="Miller A.N."/>
            <person name="O'Donnell K."/>
            <person name="Stajich J.E."/>
            <person name="Bonito G."/>
        </authorList>
    </citation>
    <scope>NUCLEOTIDE SEQUENCE [LARGE SCALE GENOMIC DNA]</scope>
    <source>
        <strain evidence="3 4">AD045</strain>
    </source>
</reference>
<keyword evidence="4" id="KW-1185">Reference proteome</keyword>
<proteinExistence type="predicted"/>
<dbReference type="PANTHER" id="PTHR13847:SF289">
    <property type="entry name" value="GLYCINE OXIDASE"/>
    <property type="match status" value="1"/>
</dbReference>
<dbReference type="SUPFAM" id="SSF51905">
    <property type="entry name" value="FAD/NAD(P)-binding domain"/>
    <property type="match status" value="1"/>
</dbReference>
<protein>
    <recommendedName>
        <fullName evidence="2">FAD dependent oxidoreductase domain-containing protein</fullName>
    </recommendedName>
</protein>
<dbReference type="Proteomes" id="UP001194696">
    <property type="component" value="Unassembled WGS sequence"/>
</dbReference>
<evidence type="ECO:0000313" key="3">
    <source>
        <dbReference type="EMBL" id="KAG0276746.1"/>
    </source>
</evidence>
<accession>A0ABQ7JJS5</accession>
<organism evidence="3 4">
    <name type="scientific">Linnemannia gamsii</name>
    <dbReference type="NCBI Taxonomy" id="64522"/>
    <lineage>
        <taxon>Eukaryota</taxon>
        <taxon>Fungi</taxon>
        <taxon>Fungi incertae sedis</taxon>
        <taxon>Mucoromycota</taxon>
        <taxon>Mortierellomycotina</taxon>
        <taxon>Mortierellomycetes</taxon>
        <taxon>Mortierellales</taxon>
        <taxon>Mortierellaceae</taxon>
        <taxon>Linnemannia</taxon>
    </lineage>
</organism>